<reference evidence="2 3" key="1">
    <citation type="submission" date="2012-05" db="EMBL/GenBank/DDBJ databases">
        <authorList>
            <person name="Hilton J."/>
        </authorList>
    </citation>
    <scope>NUCLEOTIDE SEQUENCE [LARGE SCALE GENOMIC DNA]</scope>
    <source>
        <strain evidence="2 3">HH01</strain>
    </source>
</reference>
<dbReference type="AlphaFoldDB" id="M1X2R4"/>
<comment type="caution">
    <text evidence="2">The sequence shown here is derived from an EMBL/GenBank/DDBJ whole genome shotgun (WGS) entry which is preliminary data.</text>
</comment>
<feature type="region of interest" description="Disordered" evidence="1">
    <location>
        <begin position="120"/>
        <end position="144"/>
    </location>
</feature>
<evidence type="ECO:0000313" key="3">
    <source>
        <dbReference type="Proteomes" id="UP000053051"/>
    </source>
</evidence>
<organism evidence="2 3">
    <name type="scientific">Richelia intracellularis HH01</name>
    <dbReference type="NCBI Taxonomy" id="1165094"/>
    <lineage>
        <taxon>Bacteria</taxon>
        <taxon>Bacillati</taxon>
        <taxon>Cyanobacteriota</taxon>
        <taxon>Cyanophyceae</taxon>
        <taxon>Nostocales</taxon>
        <taxon>Nostocaceae</taxon>
        <taxon>Richelia</taxon>
    </lineage>
</organism>
<evidence type="ECO:0000313" key="2">
    <source>
        <dbReference type="EMBL" id="CCH67280.1"/>
    </source>
</evidence>
<protein>
    <recommendedName>
        <fullName evidence="4">Plasmid segregation centromere-binding protein ParR</fullName>
    </recommendedName>
</protein>
<accession>M1X2R4</accession>
<dbReference type="OrthoDB" id="468528at2"/>
<evidence type="ECO:0000256" key="1">
    <source>
        <dbReference type="SAM" id="MobiDB-lite"/>
    </source>
</evidence>
<reference evidence="3" key="2">
    <citation type="submission" date="2016-01" db="EMBL/GenBank/DDBJ databases">
        <title>Diatom-associated endosymboitic cyanobacterium lacks core nitrogen metabolism enzymes.</title>
        <authorList>
            <person name="Hilton J.A."/>
            <person name="Foster R.A."/>
            <person name="Tripp H.J."/>
            <person name="Carter B.J."/>
            <person name="Zehr J.P."/>
            <person name="Villareal T.A."/>
        </authorList>
    </citation>
    <scope>NUCLEOTIDE SEQUENCE [LARGE SCALE GENOMIC DNA]</scope>
    <source>
        <strain evidence="3">HH01</strain>
    </source>
</reference>
<gene>
    <name evidence="2" type="ORF">RINTHH_11250</name>
</gene>
<name>M1X2R4_9NOST</name>
<proteinExistence type="predicted"/>
<sequence>MFQWSKRVVKSVTFEPGAADESLLAMIKSYLEKQPEKTFSQMCKEALWQSLCVPKSVKPNPKGAIKLEAEQNIADLKNQLSRLEEYFLSNQSYRLELIEHQIAQLSQQVTQLVITANQEPPTQTVKSSETALDNSTNNTVSSTPEDIDPLISRLSQFLENF</sequence>
<evidence type="ECO:0008006" key="4">
    <source>
        <dbReference type="Google" id="ProtNLM"/>
    </source>
</evidence>
<dbReference type="RefSeq" id="WP_008233634.1">
    <property type="nucleotide sequence ID" value="NZ_CAIY01000044.1"/>
</dbReference>
<dbReference type="Proteomes" id="UP000053051">
    <property type="component" value="Unassembled WGS sequence"/>
</dbReference>
<keyword evidence="3" id="KW-1185">Reference proteome</keyword>
<dbReference type="EMBL" id="CAIY01000044">
    <property type="protein sequence ID" value="CCH67280.1"/>
    <property type="molecule type" value="Genomic_DNA"/>
</dbReference>